<dbReference type="Gene3D" id="3.30.420.10">
    <property type="entry name" value="Ribonuclease H-like superfamily/Ribonuclease H"/>
    <property type="match status" value="1"/>
</dbReference>
<dbReference type="Proteomes" id="UP001652660">
    <property type="component" value="Chromosome 2e"/>
</dbReference>
<proteinExistence type="predicted"/>
<gene>
    <name evidence="3" type="primary">LOC140036370</name>
</gene>
<dbReference type="InterPro" id="IPR012337">
    <property type="entry name" value="RNaseH-like_sf"/>
</dbReference>
<dbReference type="InterPro" id="IPR044730">
    <property type="entry name" value="RNase_H-like_dom_plant"/>
</dbReference>
<dbReference type="CDD" id="cd06222">
    <property type="entry name" value="RNase_H_like"/>
    <property type="match status" value="1"/>
</dbReference>
<dbReference type="RefSeq" id="XP_071933854.1">
    <property type="nucleotide sequence ID" value="XM_072077753.1"/>
</dbReference>
<dbReference type="InterPro" id="IPR053151">
    <property type="entry name" value="RNase_H-like"/>
</dbReference>
<organism evidence="2 3">
    <name type="scientific">Coffea arabica</name>
    <name type="common">Arabian coffee</name>
    <dbReference type="NCBI Taxonomy" id="13443"/>
    <lineage>
        <taxon>Eukaryota</taxon>
        <taxon>Viridiplantae</taxon>
        <taxon>Streptophyta</taxon>
        <taxon>Embryophyta</taxon>
        <taxon>Tracheophyta</taxon>
        <taxon>Spermatophyta</taxon>
        <taxon>Magnoliopsida</taxon>
        <taxon>eudicotyledons</taxon>
        <taxon>Gunneridae</taxon>
        <taxon>Pentapetalae</taxon>
        <taxon>asterids</taxon>
        <taxon>lamiids</taxon>
        <taxon>Gentianales</taxon>
        <taxon>Rubiaceae</taxon>
        <taxon>Ixoroideae</taxon>
        <taxon>Gardenieae complex</taxon>
        <taxon>Bertiereae - Coffeeae clade</taxon>
        <taxon>Coffeeae</taxon>
        <taxon>Coffea</taxon>
    </lineage>
</organism>
<dbReference type="PANTHER" id="PTHR47723:SF19">
    <property type="entry name" value="POLYNUCLEOTIDYL TRANSFERASE, RIBONUCLEASE H-LIKE SUPERFAMILY PROTEIN"/>
    <property type="match status" value="1"/>
</dbReference>
<feature type="domain" description="RNase H type-1" evidence="1">
    <location>
        <begin position="88"/>
        <end position="203"/>
    </location>
</feature>
<protein>
    <recommendedName>
        <fullName evidence="1">RNase H type-1 domain-containing protein</fullName>
    </recommendedName>
</protein>
<sequence>MEVWGVFQRRFGILEPQPSSVSGVVSLWNRARFDGVCLEARGVVSSIASFVEQLGLANKLSKRLFRGDHEDPWARLGKRPPQFCVKLNTDGSVTQNRAYGGRLLRDSDGRLLFAFHKEFEDTDVLGAESLALLHGLRLCTGLVTGSLLVEVDSESLVHLLQAGGVSKWPLCNTLRNISGLLVSLSASISHVVREANSAADNLAGLRLASELYCTSHTQLLGQIRASIGLDSREFPFPRCRSVRG</sequence>
<evidence type="ECO:0000313" key="3">
    <source>
        <dbReference type="RefSeq" id="XP_071933854.1"/>
    </source>
</evidence>
<dbReference type="GeneID" id="140036370"/>
<accession>A0ABM4WPZ7</accession>
<dbReference type="SUPFAM" id="SSF53098">
    <property type="entry name" value="Ribonuclease H-like"/>
    <property type="match status" value="1"/>
</dbReference>
<evidence type="ECO:0000259" key="1">
    <source>
        <dbReference type="Pfam" id="PF13456"/>
    </source>
</evidence>
<reference evidence="3" key="1">
    <citation type="submission" date="2025-08" db="UniProtKB">
        <authorList>
            <consortium name="RefSeq"/>
        </authorList>
    </citation>
    <scope>IDENTIFICATION</scope>
    <source>
        <tissue evidence="3">Leaves</tissue>
    </source>
</reference>
<evidence type="ECO:0000313" key="2">
    <source>
        <dbReference type="Proteomes" id="UP001652660"/>
    </source>
</evidence>
<name>A0ABM4WPZ7_COFAR</name>
<dbReference type="Pfam" id="PF13456">
    <property type="entry name" value="RVT_3"/>
    <property type="match status" value="1"/>
</dbReference>
<dbReference type="PANTHER" id="PTHR47723">
    <property type="entry name" value="OS05G0353850 PROTEIN"/>
    <property type="match status" value="1"/>
</dbReference>
<dbReference type="InterPro" id="IPR036397">
    <property type="entry name" value="RNaseH_sf"/>
</dbReference>
<dbReference type="InterPro" id="IPR002156">
    <property type="entry name" value="RNaseH_domain"/>
</dbReference>
<keyword evidence="2" id="KW-1185">Reference proteome</keyword>